<evidence type="ECO:0000313" key="2">
    <source>
        <dbReference type="Proteomes" id="UP001596103"/>
    </source>
</evidence>
<organism evidence="1 2">
    <name type="scientific">Paraburkholderia denitrificans</name>
    <dbReference type="NCBI Taxonomy" id="694025"/>
    <lineage>
        <taxon>Bacteria</taxon>
        <taxon>Pseudomonadati</taxon>
        <taxon>Pseudomonadota</taxon>
        <taxon>Betaproteobacteria</taxon>
        <taxon>Burkholderiales</taxon>
        <taxon>Burkholderiaceae</taxon>
        <taxon>Paraburkholderia</taxon>
    </lineage>
</organism>
<keyword evidence="2" id="KW-1185">Reference proteome</keyword>
<reference evidence="2" key="1">
    <citation type="journal article" date="2019" name="Int. J. Syst. Evol. Microbiol.">
        <title>The Global Catalogue of Microorganisms (GCM) 10K type strain sequencing project: providing services to taxonomists for standard genome sequencing and annotation.</title>
        <authorList>
            <consortium name="The Broad Institute Genomics Platform"/>
            <consortium name="The Broad Institute Genome Sequencing Center for Infectious Disease"/>
            <person name="Wu L."/>
            <person name="Ma J."/>
        </authorList>
    </citation>
    <scope>NUCLEOTIDE SEQUENCE [LARGE SCALE GENOMIC DNA]</scope>
    <source>
        <strain evidence="2">CCUG 56042</strain>
    </source>
</reference>
<comment type="caution">
    <text evidence="1">The sequence shown here is derived from an EMBL/GenBank/DDBJ whole genome shotgun (WGS) entry which is preliminary data.</text>
</comment>
<dbReference type="EMBL" id="JBHSMP010000011">
    <property type="protein sequence ID" value="MFC5428855.1"/>
    <property type="molecule type" value="Genomic_DNA"/>
</dbReference>
<proteinExistence type="predicted"/>
<protein>
    <submittedName>
        <fullName evidence="1">Uncharacterized protein</fullName>
    </submittedName>
</protein>
<gene>
    <name evidence="1" type="ORF">ACFPTO_08590</name>
</gene>
<sequence>MNQPIGDRTTGTLDACFEVCAVDSAKRFGKTFGCGVAIFELRINLKKPRETETGKAKRAAAAMHDVIAAAALDLHGARARPEVHLFVRPLNQATLSSAG</sequence>
<dbReference type="Proteomes" id="UP001596103">
    <property type="component" value="Unassembled WGS sequence"/>
</dbReference>
<accession>A0ABW0J7E4</accession>
<name>A0ABW0J7E4_9BURK</name>
<dbReference type="RefSeq" id="WP_377710830.1">
    <property type="nucleotide sequence ID" value="NZ_JBHSMP010000011.1"/>
</dbReference>
<evidence type="ECO:0000313" key="1">
    <source>
        <dbReference type="EMBL" id="MFC5428855.1"/>
    </source>
</evidence>